<organism evidence="1 2">
    <name type="scientific">Pleuronectes platessa</name>
    <name type="common">European plaice</name>
    <dbReference type="NCBI Taxonomy" id="8262"/>
    <lineage>
        <taxon>Eukaryota</taxon>
        <taxon>Metazoa</taxon>
        <taxon>Chordata</taxon>
        <taxon>Craniata</taxon>
        <taxon>Vertebrata</taxon>
        <taxon>Euteleostomi</taxon>
        <taxon>Actinopterygii</taxon>
        <taxon>Neopterygii</taxon>
        <taxon>Teleostei</taxon>
        <taxon>Neoteleostei</taxon>
        <taxon>Acanthomorphata</taxon>
        <taxon>Carangaria</taxon>
        <taxon>Pleuronectiformes</taxon>
        <taxon>Pleuronectoidei</taxon>
        <taxon>Pleuronectidae</taxon>
        <taxon>Pleuronectes</taxon>
    </lineage>
</organism>
<dbReference type="EMBL" id="CADEAL010004212">
    <property type="protein sequence ID" value="CAB1454403.1"/>
    <property type="molecule type" value="Genomic_DNA"/>
</dbReference>
<dbReference type="AlphaFoldDB" id="A0A9N7VSD7"/>
<dbReference type="Proteomes" id="UP001153269">
    <property type="component" value="Unassembled WGS sequence"/>
</dbReference>
<keyword evidence="2" id="KW-1185">Reference proteome</keyword>
<proteinExistence type="predicted"/>
<gene>
    <name evidence="1" type="ORF">PLEPLA_LOCUS42169</name>
</gene>
<comment type="caution">
    <text evidence="1">The sequence shown here is derived from an EMBL/GenBank/DDBJ whole genome shotgun (WGS) entry which is preliminary data.</text>
</comment>
<evidence type="ECO:0000313" key="1">
    <source>
        <dbReference type="EMBL" id="CAB1454403.1"/>
    </source>
</evidence>
<name>A0A9N7VSD7_PLEPL</name>
<accession>A0A9N7VSD7</accession>
<sequence>MTNIITTDSTIIRVRSRHPVVEHARAAHSKHSHIKAIIISPPAIITTFDNPLLAKLIFPSFQMVDLAPSFRSLPAAFTTLAKAFLWLPLSKAPYSPNICFPGAVHGRSLLCVYPSPDGLYFSLAALC</sequence>
<protein>
    <submittedName>
        <fullName evidence="1">Uncharacterized protein</fullName>
    </submittedName>
</protein>
<reference evidence="1" key="1">
    <citation type="submission" date="2020-03" db="EMBL/GenBank/DDBJ databases">
        <authorList>
            <person name="Weist P."/>
        </authorList>
    </citation>
    <scope>NUCLEOTIDE SEQUENCE</scope>
</reference>
<evidence type="ECO:0000313" key="2">
    <source>
        <dbReference type="Proteomes" id="UP001153269"/>
    </source>
</evidence>